<dbReference type="Proteomes" id="UP001056012">
    <property type="component" value="Chromosome 1"/>
</dbReference>
<dbReference type="VEuPathDB" id="FungiDB:yc1106_01402"/>
<reference evidence="1" key="1">
    <citation type="submission" date="2021-12" db="EMBL/GenBank/DDBJ databases">
        <title>Curvularia clavata genome.</title>
        <authorList>
            <person name="Cao Y."/>
        </authorList>
    </citation>
    <scope>NUCLEOTIDE SEQUENCE</scope>
    <source>
        <strain evidence="1">Yc1106</strain>
    </source>
</reference>
<dbReference type="AlphaFoldDB" id="A0A9Q8Z4D9"/>
<name>A0A9Q8Z4D9_CURCL</name>
<organism evidence="1 2">
    <name type="scientific">Curvularia clavata</name>
    <dbReference type="NCBI Taxonomy" id="95742"/>
    <lineage>
        <taxon>Eukaryota</taxon>
        <taxon>Fungi</taxon>
        <taxon>Dikarya</taxon>
        <taxon>Ascomycota</taxon>
        <taxon>Pezizomycotina</taxon>
        <taxon>Dothideomycetes</taxon>
        <taxon>Pleosporomycetidae</taxon>
        <taxon>Pleosporales</taxon>
        <taxon>Pleosporineae</taxon>
        <taxon>Pleosporaceae</taxon>
        <taxon>Curvularia</taxon>
    </lineage>
</organism>
<gene>
    <name evidence="1" type="ORF">yc1106_01402</name>
</gene>
<dbReference type="PANTHER" id="PTHR39697">
    <property type="entry name" value="RICIN B LECTIN DOMAIN-CONTAINING PROTEIN-RELATED"/>
    <property type="match status" value="1"/>
</dbReference>
<dbReference type="EMBL" id="CP089274">
    <property type="protein sequence ID" value="USP74128.1"/>
    <property type="molecule type" value="Genomic_DNA"/>
</dbReference>
<proteinExistence type="predicted"/>
<evidence type="ECO:0000313" key="1">
    <source>
        <dbReference type="EMBL" id="USP74128.1"/>
    </source>
</evidence>
<dbReference type="PANTHER" id="PTHR39697:SF2">
    <property type="entry name" value="CYANOVIRIN-N DOMAIN-CONTAINING PROTEIN"/>
    <property type="match status" value="1"/>
</dbReference>
<sequence>MAQQSPTILPIIDSKTATICTPSMSSDNTTKDFQQSEGFQSSVPWPGRTFIIRSQENGKVITFLDGEVILDKPGGLGTFRWRCVEKEGWLGFRDPSSARYLGYDKEGWLRCAVKWHQDWEYICARKRPDGGYIPLVLVEMQLLPLGVRIEETKDGAEDKVKIRNWDSEGIVWDFIEVPCPSK</sequence>
<dbReference type="OrthoDB" id="5289641at2759"/>
<protein>
    <submittedName>
        <fullName evidence="1">Uncharacterized protein</fullName>
    </submittedName>
</protein>
<keyword evidence="2" id="KW-1185">Reference proteome</keyword>
<dbReference type="SUPFAM" id="SSF50405">
    <property type="entry name" value="Actin-crosslinking proteins"/>
    <property type="match status" value="1"/>
</dbReference>
<accession>A0A9Q8Z4D9</accession>
<dbReference type="InterPro" id="IPR008999">
    <property type="entry name" value="Actin-crosslinking"/>
</dbReference>
<evidence type="ECO:0000313" key="2">
    <source>
        <dbReference type="Proteomes" id="UP001056012"/>
    </source>
</evidence>